<evidence type="ECO:0000256" key="3">
    <source>
        <dbReference type="ARBA" id="ARBA00004496"/>
    </source>
</evidence>
<evidence type="ECO:0000313" key="13">
    <source>
        <dbReference type="Proteomes" id="UP000242188"/>
    </source>
</evidence>
<reference evidence="12 13" key="1">
    <citation type="journal article" date="2017" name="Nat. Ecol. Evol.">
        <title>Scallop genome provides insights into evolution of bilaterian karyotype and development.</title>
        <authorList>
            <person name="Wang S."/>
            <person name="Zhang J."/>
            <person name="Jiao W."/>
            <person name="Li J."/>
            <person name="Xun X."/>
            <person name="Sun Y."/>
            <person name="Guo X."/>
            <person name="Huan P."/>
            <person name="Dong B."/>
            <person name="Zhang L."/>
            <person name="Hu X."/>
            <person name="Sun X."/>
            <person name="Wang J."/>
            <person name="Zhao C."/>
            <person name="Wang Y."/>
            <person name="Wang D."/>
            <person name="Huang X."/>
            <person name="Wang R."/>
            <person name="Lv J."/>
            <person name="Li Y."/>
            <person name="Zhang Z."/>
            <person name="Liu B."/>
            <person name="Lu W."/>
            <person name="Hui Y."/>
            <person name="Liang J."/>
            <person name="Zhou Z."/>
            <person name="Hou R."/>
            <person name="Li X."/>
            <person name="Liu Y."/>
            <person name="Li H."/>
            <person name="Ning X."/>
            <person name="Lin Y."/>
            <person name="Zhao L."/>
            <person name="Xing Q."/>
            <person name="Dou J."/>
            <person name="Li Y."/>
            <person name="Mao J."/>
            <person name="Guo H."/>
            <person name="Dou H."/>
            <person name="Li T."/>
            <person name="Mu C."/>
            <person name="Jiang W."/>
            <person name="Fu Q."/>
            <person name="Fu X."/>
            <person name="Miao Y."/>
            <person name="Liu J."/>
            <person name="Yu Q."/>
            <person name="Li R."/>
            <person name="Liao H."/>
            <person name="Li X."/>
            <person name="Kong Y."/>
            <person name="Jiang Z."/>
            <person name="Chourrout D."/>
            <person name="Li R."/>
            <person name="Bao Z."/>
        </authorList>
    </citation>
    <scope>NUCLEOTIDE SEQUENCE [LARGE SCALE GENOMIC DNA]</scope>
    <source>
        <strain evidence="12 13">PY_sf001</strain>
    </source>
</reference>
<evidence type="ECO:0000256" key="9">
    <source>
        <dbReference type="ARBA" id="ARBA00022857"/>
    </source>
</evidence>
<dbReference type="GO" id="GO:0071949">
    <property type="term" value="F:FAD binding"/>
    <property type="evidence" value="ECO:0007669"/>
    <property type="project" value="TreeGrafter"/>
</dbReference>
<dbReference type="GO" id="GO:0032451">
    <property type="term" value="F:demethylase activity"/>
    <property type="evidence" value="ECO:0007669"/>
    <property type="project" value="TreeGrafter"/>
</dbReference>
<keyword evidence="7" id="KW-0288">FMN</keyword>
<dbReference type="PANTHER" id="PTHR31457">
    <property type="entry name" value="METHYLMALONIC ACIDURIA AND HOMOCYSTINURIA TYPE C PROTEIN"/>
    <property type="match status" value="1"/>
</dbReference>
<evidence type="ECO:0000256" key="1">
    <source>
        <dbReference type="ARBA" id="ARBA00001917"/>
    </source>
</evidence>
<dbReference type="STRING" id="6573.A0A210PED0"/>
<keyword evidence="9" id="KW-0521">NADP</keyword>
<comment type="cofactor">
    <cofactor evidence="2">
        <name>FAD</name>
        <dbReference type="ChEBI" id="CHEBI:57692"/>
    </cofactor>
</comment>
<comment type="subcellular location">
    <subcellularLocation>
        <location evidence="3">Cytoplasm</location>
    </subcellularLocation>
</comment>
<evidence type="ECO:0000256" key="2">
    <source>
        <dbReference type="ARBA" id="ARBA00001974"/>
    </source>
</evidence>
<sequence>MAMTTDLTAKTITGSVKNALDNIGFEVHPFKIGWYNECVEEPFVLPYDSETLALLVISTPRMYDKAFKPFICRQQCEGIRDPIDQCIAHHFKLVKENFPDLEVEAVHDFELDHRRRPKILVQTAGHVAGAAYYYRRKDVTPDHWDVKQNIFGVSVHPKYGGWFALRGVFIFKSITCPELIQISPPDVVPDRDKRIELLERFNMHWQDWSYRDIIPVTDNYSEEQKEYFATKPGERQAVVQSIKDNGGYVHNS</sequence>
<comment type="similarity">
    <text evidence="4">Belongs to the MMACHC family.</text>
</comment>
<protein>
    <recommendedName>
        <fullName evidence="11">Cyanocobalamin reductase (cyanide-eliminating)</fullName>
    </recommendedName>
</protein>
<accession>A0A210PED0</accession>
<dbReference type="AlphaFoldDB" id="A0A210PED0"/>
<dbReference type="Pfam" id="PF16690">
    <property type="entry name" value="MMACHC"/>
    <property type="match status" value="1"/>
</dbReference>
<evidence type="ECO:0000256" key="4">
    <source>
        <dbReference type="ARBA" id="ARBA00007762"/>
    </source>
</evidence>
<evidence type="ECO:0000313" key="12">
    <source>
        <dbReference type="EMBL" id="OWF34842.1"/>
    </source>
</evidence>
<dbReference type="OrthoDB" id="409189at2759"/>
<dbReference type="EMBL" id="NEDP02076749">
    <property type="protein sequence ID" value="OWF34842.1"/>
    <property type="molecule type" value="Genomic_DNA"/>
</dbReference>
<evidence type="ECO:0000256" key="7">
    <source>
        <dbReference type="ARBA" id="ARBA00022643"/>
    </source>
</evidence>
<dbReference type="GO" id="GO:0009235">
    <property type="term" value="P:cobalamin metabolic process"/>
    <property type="evidence" value="ECO:0007669"/>
    <property type="project" value="TreeGrafter"/>
</dbReference>
<keyword evidence="10" id="KW-0560">Oxidoreductase</keyword>
<keyword evidence="5" id="KW-0963">Cytoplasm</keyword>
<evidence type="ECO:0000256" key="8">
    <source>
        <dbReference type="ARBA" id="ARBA00022827"/>
    </source>
</evidence>
<keyword evidence="8" id="KW-0274">FAD</keyword>
<evidence type="ECO:0000256" key="5">
    <source>
        <dbReference type="ARBA" id="ARBA00022490"/>
    </source>
</evidence>
<comment type="cofactor">
    <cofactor evidence="1">
        <name>FMN</name>
        <dbReference type="ChEBI" id="CHEBI:58210"/>
    </cofactor>
</comment>
<dbReference type="GO" id="GO:0033787">
    <property type="term" value="F:cyanocobalamin reductase (cyanide-eliminating) (NADP+) activity"/>
    <property type="evidence" value="ECO:0007669"/>
    <property type="project" value="TreeGrafter"/>
</dbReference>
<gene>
    <name evidence="12" type="ORF">KP79_PYT08531</name>
</gene>
<dbReference type="PANTHER" id="PTHR31457:SF2">
    <property type="entry name" value="CYANOCOBALAMIN REDUCTASE _ ALKYLCOBALAMIN DEALKYLASE"/>
    <property type="match status" value="1"/>
</dbReference>
<name>A0A210PED0_MIZYE</name>
<keyword evidence="13" id="KW-1185">Reference proteome</keyword>
<comment type="caution">
    <text evidence="12">The sequence shown here is derived from an EMBL/GenBank/DDBJ whole genome shotgun (WGS) entry which is preliminary data.</text>
</comment>
<dbReference type="GO" id="GO:0005737">
    <property type="term" value="C:cytoplasm"/>
    <property type="evidence" value="ECO:0007669"/>
    <property type="project" value="UniProtKB-SubCell"/>
</dbReference>
<evidence type="ECO:0000256" key="10">
    <source>
        <dbReference type="ARBA" id="ARBA00023002"/>
    </source>
</evidence>
<evidence type="ECO:0000256" key="11">
    <source>
        <dbReference type="ARBA" id="ARBA00031313"/>
    </source>
</evidence>
<evidence type="ECO:0000256" key="6">
    <source>
        <dbReference type="ARBA" id="ARBA00022630"/>
    </source>
</evidence>
<organism evidence="12 13">
    <name type="scientific">Mizuhopecten yessoensis</name>
    <name type="common">Japanese scallop</name>
    <name type="synonym">Patinopecten yessoensis</name>
    <dbReference type="NCBI Taxonomy" id="6573"/>
    <lineage>
        <taxon>Eukaryota</taxon>
        <taxon>Metazoa</taxon>
        <taxon>Spiralia</taxon>
        <taxon>Lophotrochozoa</taxon>
        <taxon>Mollusca</taxon>
        <taxon>Bivalvia</taxon>
        <taxon>Autobranchia</taxon>
        <taxon>Pteriomorphia</taxon>
        <taxon>Pectinida</taxon>
        <taxon>Pectinoidea</taxon>
        <taxon>Pectinidae</taxon>
        <taxon>Mizuhopecten</taxon>
    </lineage>
</organism>
<dbReference type="Proteomes" id="UP000242188">
    <property type="component" value="Unassembled WGS sequence"/>
</dbReference>
<proteinExistence type="inferred from homology"/>
<dbReference type="InterPro" id="IPR032037">
    <property type="entry name" value="MMACHC"/>
</dbReference>
<keyword evidence="6" id="KW-0285">Flavoprotein</keyword>
<dbReference type="CDD" id="cd12959">
    <property type="entry name" value="MMACHC-like"/>
    <property type="match status" value="1"/>
</dbReference>